<dbReference type="InterPro" id="IPR029058">
    <property type="entry name" value="AB_hydrolase_fold"/>
</dbReference>
<keyword evidence="2" id="KW-0732">Signal</keyword>
<dbReference type="PANTHER" id="PTHR43265">
    <property type="entry name" value="ESTERASE ESTD"/>
    <property type="match status" value="1"/>
</dbReference>
<feature type="signal peptide" evidence="2">
    <location>
        <begin position="1"/>
        <end position="24"/>
    </location>
</feature>
<accession>A0A1X7JPV7</accession>
<dbReference type="PANTHER" id="PTHR43265:SF1">
    <property type="entry name" value="ESTERASE ESTD"/>
    <property type="match status" value="1"/>
</dbReference>
<dbReference type="InterPro" id="IPR053145">
    <property type="entry name" value="AB_hydrolase_Est10"/>
</dbReference>
<protein>
    <recommendedName>
        <fullName evidence="3">Serine aminopeptidase S33 domain-containing protein</fullName>
    </recommendedName>
</protein>
<organism evidence="4 5">
    <name type="scientific">Sphingobacterium psychroaquaticum</name>
    <dbReference type="NCBI Taxonomy" id="561061"/>
    <lineage>
        <taxon>Bacteria</taxon>
        <taxon>Pseudomonadati</taxon>
        <taxon>Bacteroidota</taxon>
        <taxon>Sphingobacteriia</taxon>
        <taxon>Sphingobacteriales</taxon>
        <taxon>Sphingobacteriaceae</taxon>
        <taxon>Sphingobacterium</taxon>
    </lineage>
</organism>
<dbReference type="Proteomes" id="UP000192980">
    <property type="component" value="Unassembled WGS sequence"/>
</dbReference>
<dbReference type="AlphaFoldDB" id="A0A1X7JPV7"/>
<evidence type="ECO:0000313" key="4">
    <source>
        <dbReference type="EMBL" id="SMG30307.1"/>
    </source>
</evidence>
<name>A0A1X7JPV7_9SPHI</name>
<feature type="chain" id="PRO_5012372137" description="Serine aminopeptidase S33 domain-containing protein" evidence="2">
    <location>
        <begin position="25"/>
        <end position="454"/>
    </location>
</feature>
<keyword evidence="1" id="KW-0175">Coiled coil</keyword>
<evidence type="ECO:0000313" key="5">
    <source>
        <dbReference type="Proteomes" id="UP000192980"/>
    </source>
</evidence>
<proteinExistence type="predicted"/>
<dbReference type="OrthoDB" id="9809549at2"/>
<dbReference type="Gene3D" id="3.40.50.1820">
    <property type="entry name" value="alpha/beta hydrolase"/>
    <property type="match status" value="1"/>
</dbReference>
<dbReference type="Pfam" id="PF12146">
    <property type="entry name" value="Hydrolase_4"/>
    <property type="match status" value="1"/>
</dbReference>
<evidence type="ECO:0000259" key="3">
    <source>
        <dbReference type="Pfam" id="PF12146"/>
    </source>
</evidence>
<evidence type="ECO:0000256" key="2">
    <source>
        <dbReference type="SAM" id="SignalP"/>
    </source>
</evidence>
<feature type="domain" description="Serine aminopeptidase S33" evidence="3">
    <location>
        <begin position="196"/>
        <end position="420"/>
    </location>
</feature>
<dbReference type="GO" id="GO:0052689">
    <property type="term" value="F:carboxylic ester hydrolase activity"/>
    <property type="evidence" value="ECO:0007669"/>
    <property type="project" value="TreeGrafter"/>
</dbReference>
<dbReference type="InterPro" id="IPR022742">
    <property type="entry name" value="Hydrolase_4"/>
</dbReference>
<dbReference type="SUPFAM" id="SSF53474">
    <property type="entry name" value="alpha/beta-Hydrolases"/>
    <property type="match status" value="1"/>
</dbReference>
<keyword evidence="5" id="KW-1185">Reference proteome</keyword>
<dbReference type="EMBL" id="FXAU01000003">
    <property type="protein sequence ID" value="SMG30307.1"/>
    <property type="molecule type" value="Genomic_DNA"/>
</dbReference>
<reference evidence="4 5" key="1">
    <citation type="submission" date="2017-04" db="EMBL/GenBank/DDBJ databases">
        <authorList>
            <person name="Afonso C.L."/>
            <person name="Miller P.J."/>
            <person name="Scott M.A."/>
            <person name="Spackman E."/>
            <person name="Goraichik I."/>
            <person name="Dimitrov K.M."/>
            <person name="Suarez D.L."/>
            <person name="Swayne D.E."/>
        </authorList>
    </citation>
    <scope>NUCLEOTIDE SEQUENCE [LARGE SCALE GENOMIC DNA]</scope>
    <source>
        <strain evidence="4 5">DSM 22418</strain>
    </source>
</reference>
<sequence>MTFSASKFLFACLSFFLFTHAVTAQNYAGRWHGDLDAMGTIIPMVIQLQKVEGTWKGALDVPSQNALNLPLDISLVGDSVSLKGPSGIKIAGRFSSDSVLHTVYFQNGFEAKVLFKRKEGTEMVSLPPARVRPQEPKAPFPYLSRDFKITDEGTTQAGTITSPKGQGKYPAVILVNGSGQQNRNSELFEHKPFLVLADYLTRNGVVVLRYDDLGTGESIGDVGNLTTLTAADNAEKLLAYLKSQPEVDGNKLGIIGHSEGGVIGPIIAARNPDVKFVVSLAGMAISGRELLGQQLMELGLKGASASKKQFYMSMLDAMAAENTYNQARAKMEDLIEEFNGVEKLTKEDTASLQPLFMPWYLTFLKLQPKNYLSEVKVPMLVLNGDKDVQVRSEANIATFQTYLPANKKHTYKRYPQLNHLFQTAQTGHVDEYVTIEETFNPEVMSDVLEWMKKL</sequence>
<dbReference type="STRING" id="561061.SAMN05660862_2027"/>
<evidence type="ECO:0000256" key="1">
    <source>
        <dbReference type="SAM" id="Coils"/>
    </source>
</evidence>
<gene>
    <name evidence="4" type="ORF">SAMN05660862_2027</name>
</gene>
<feature type="coiled-coil region" evidence="1">
    <location>
        <begin position="317"/>
        <end position="344"/>
    </location>
</feature>
<dbReference type="RefSeq" id="WP_085472768.1">
    <property type="nucleotide sequence ID" value="NZ_FXAU01000003.1"/>
</dbReference>